<gene>
    <name evidence="1" type="ORF">PtA15_5A916</name>
</gene>
<sequence length="52" mass="5655">MRPAMTSPIFGATPVFSWIIGPGVWLRIANGAFKVARACTAVTADWLLYAEE</sequence>
<evidence type="ECO:0000313" key="2">
    <source>
        <dbReference type="Proteomes" id="UP001164743"/>
    </source>
</evidence>
<dbReference type="EMBL" id="CP110425">
    <property type="protein sequence ID" value="WAQ85341.1"/>
    <property type="molecule type" value="Genomic_DNA"/>
</dbReference>
<proteinExistence type="predicted"/>
<accession>A0ABY7CJD2</accession>
<reference evidence="1" key="1">
    <citation type="submission" date="2022-10" db="EMBL/GenBank/DDBJ databases">
        <title>Puccinia triticina Genome sequencing and assembly.</title>
        <authorList>
            <person name="Li C."/>
        </authorList>
    </citation>
    <scope>NUCLEOTIDE SEQUENCE</scope>
    <source>
        <strain evidence="1">Pt15</strain>
    </source>
</reference>
<name>A0ABY7CJD2_9BASI</name>
<evidence type="ECO:0000313" key="1">
    <source>
        <dbReference type="EMBL" id="WAQ85341.1"/>
    </source>
</evidence>
<organism evidence="1 2">
    <name type="scientific">Puccinia triticina</name>
    <dbReference type="NCBI Taxonomy" id="208348"/>
    <lineage>
        <taxon>Eukaryota</taxon>
        <taxon>Fungi</taxon>
        <taxon>Dikarya</taxon>
        <taxon>Basidiomycota</taxon>
        <taxon>Pucciniomycotina</taxon>
        <taxon>Pucciniomycetes</taxon>
        <taxon>Pucciniales</taxon>
        <taxon>Pucciniaceae</taxon>
        <taxon>Puccinia</taxon>
    </lineage>
</organism>
<dbReference type="RefSeq" id="XP_053020896.1">
    <property type="nucleotide sequence ID" value="XM_053169728.1"/>
</dbReference>
<protein>
    <submittedName>
        <fullName evidence="1">Uncharacterized protein</fullName>
    </submittedName>
</protein>
<dbReference type="Proteomes" id="UP001164743">
    <property type="component" value="Chromosome 5A"/>
</dbReference>
<keyword evidence="2" id="KW-1185">Reference proteome</keyword>
<dbReference type="GeneID" id="77810623"/>